<protein>
    <submittedName>
        <fullName evidence="1">Uncharacterized protein</fullName>
    </submittedName>
</protein>
<evidence type="ECO:0000313" key="1">
    <source>
        <dbReference type="EMBL" id="KAG0412763.1"/>
    </source>
</evidence>
<gene>
    <name evidence="1" type="ORF">HPB47_010102</name>
</gene>
<reference evidence="1 2" key="1">
    <citation type="journal article" date="2020" name="Cell">
        <title>Large-Scale Comparative Analyses of Tick Genomes Elucidate Their Genetic Diversity and Vector Capacities.</title>
        <authorList>
            <consortium name="Tick Genome and Microbiome Consortium (TIGMIC)"/>
            <person name="Jia N."/>
            <person name="Wang J."/>
            <person name="Shi W."/>
            <person name="Du L."/>
            <person name="Sun Y."/>
            <person name="Zhan W."/>
            <person name="Jiang J.F."/>
            <person name="Wang Q."/>
            <person name="Zhang B."/>
            <person name="Ji P."/>
            <person name="Bell-Sakyi L."/>
            <person name="Cui X.M."/>
            <person name="Yuan T.T."/>
            <person name="Jiang B.G."/>
            <person name="Yang W.F."/>
            <person name="Lam T.T."/>
            <person name="Chang Q.C."/>
            <person name="Ding S.J."/>
            <person name="Wang X.J."/>
            <person name="Zhu J.G."/>
            <person name="Ruan X.D."/>
            <person name="Zhao L."/>
            <person name="Wei J.T."/>
            <person name="Ye R.Z."/>
            <person name="Que T.C."/>
            <person name="Du C.H."/>
            <person name="Zhou Y.H."/>
            <person name="Cheng J.X."/>
            <person name="Dai P.F."/>
            <person name="Guo W.B."/>
            <person name="Han X.H."/>
            <person name="Huang E.J."/>
            <person name="Li L.F."/>
            <person name="Wei W."/>
            <person name="Gao Y.C."/>
            <person name="Liu J.Z."/>
            <person name="Shao H.Z."/>
            <person name="Wang X."/>
            <person name="Wang C.C."/>
            <person name="Yang T.C."/>
            <person name="Huo Q.B."/>
            <person name="Li W."/>
            <person name="Chen H.Y."/>
            <person name="Chen S.E."/>
            <person name="Zhou L.G."/>
            <person name="Ni X.B."/>
            <person name="Tian J.H."/>
            <person name="Sheng Y."/>
            <person name="Liu T."/>
            <person name="Pan Y.S."/>
            <person name="Xia L.Y."/>
            <person name="Li J."/>
            <person name="Zhao F."/>
            <person name="Cao W.C."/>
        </authorList>
    </citation>
    <scope>NUCLEOTIDE SEQUENCE [LARGE SCALE GENOMIC DNA]</scope>
    <source>
        <strain evidence="1">Iper-2018</strain>
    </source>
</reference>
<name>A0AC60P003_IXOPE</name>
<organism evidence="1 2">
    <name type="scientific">Ixodes persulcatus</name>
    <name type="common">Taiga tick</name>
    <dbReference type="NCBI Taxonomy" id="34615"/>
    <lineage>
        <taxon>Eukaryota</taxon>
        <taxon>Metazoa</taxon>
        <taxon>Ecdysozoa</taxon>
        <taxon>Arthropoda</taxon>
        <taxon>Chelicerata</taxon>
        <taxon>Arachnida</taxon>
        <taxon>Acari</taxon>
        <taxon>Parasitiformes</taxon>
        <taxon>Ixodida</taxon>
        <taxon>Ixodoidea</taxon>
        <taxon>Ixodidae</taxon>
        <taxon>Ixodinae</taxon>
        <taxon>Ixodes</taxon>
    </lineage>
</organism>
<keyword evidence="2" id="KW-1185">Reference proteome</keyword>
<comment type="caution">
    <text evidence="1">The sequence shown here is derived from an EMBL/GenBank/DDBJ whole genome shotgun (WGS) entry which is preliminary data.</text>
</comment>
<proteinExistence type="predicted"/>
<evidence type="ECO:0000313" key="2">
    <source>
        <dbReference type="Proteomes" id="UP000805193"/>
    </source>
</evidence>
<dbReference type="EMBL" id="JABSTQ010011327">
    <property type="protein sequence ID" value="KAG0412763.1"/>
    <property type="molecule type" value="Genomic_DNA"/>
</dbReference>
<sequence length="523" mass="55927">MLLLLCACLFSAIATAVLMDKCDLPTCSELVCATPPGDRSPRRHSGRRANGRVFEATTFPHEFCDNIVFCCASIGDAFQLLLEPPAVFALATIAQLKRAARKHLEVSLAIGGTAQDNAAFRKLADDAEGSRVNLVVNLASLLEPLGADAVFLHWAYPALEERDSLTLLAADMARSLLVEARLGLGVVVPADPRTSVGFDLLALSKVVPGHHLLVAPPQRRDEDYERVSEPLSSSTISAYASIYETTAHYTLRGDFADGRAQLCYAVPMGGLSFGLRNVPSTPDLPPLSTAVGPAEPGKFGPFVTLGVRPRLTNRQTDSEAVLYSGAWNASPTGVCHRIQKKWYLHFRSVTSYKCHAVAGSDPGGVTAVVVEVADACSAAAPADFETTLARGTGGEETAKRSSWTFTTVEIQVLYTSFLRHGVPPKFGGERRACSVGLKTVVVSVRVVSVAIVRRVGVRRGWLRFPETPSERYDVETGLRPLGRISGVIGCVNETMIAIVGPSKNDPTAMKVVHCAASISTPST</sequence>
<dbReference type="Proteomes" id="UP000805193">
    <property type="component" value="Unassembled WGS sequence"/>
</dbReference>
<accession>A0AC60P003</accession>